<sequence>MPLTTNRADYNLDRRYTKPTAYSTIIEPPFSPEKRAAKAKNIPRWYSKTVENCIPTVTDISNQLMSTNSKNSPGKAQQPTNDHVWERNWFNAFWVYMMEQPDWTCDRLTTVMFNEGCSVNLLQKVFNAVANNKEWDFIGMTHEVNSDYKGLTARTRANRIHQIGDYPSIAPEKDNIVRRNRISASLAWAPDNGDGARQKLANKLNFLEKLAMSCYIWTQPWLTPVLDTTNNKVYTELLVVDEYTAGNENMDNTNLATSYQTYINDRMKLMMRRALEPANKMVEDLDTSFDTALGSASKVKDLAGVKEWEALNNAFNTLITQFKLRSTAEHVCSRSITLSWTKLDSAKRDLGDGICELPTTATTTSLSSMLSTTTTTTTTTAAPSPDPTAQVVIALAEDASSLNPFSWQFFDVAIGATLEACDGTGEIFAPNDEDSDGYPYPDGDWTLGFNVDGMSGCSYSGTSDGPGTLTCPALSAPVQCQTAGNKDTVYCYGVDVTSITPMVACLCTPLSSFNRLSATVPLKPGPYRLLLSSGHQALTNN</sequence>
<dbReference type="STRING" id="1450538.A0A2V5HZB7"/>
<dbReference type="AlphaFoldDB" id="A0A2V5HZB7"/>
<gene>
    <name evidence="1" type="ORF">BO99DRAFT_414455</name>
</gene>
<evidence type="ECO:0000313" key="1">
    <source>
        <dbReference type="EMBL" id="PYI17197.1"/>
    </source>
</evidence>
<accession>A0A2V5HZB7</accession>
<name>A0A2V5HZB7_ASPV1</name>
<protein>
    <submittedName>
        <fullName evidence="1">Uncharacterized protein</fullName>
    </submittedName>
</protein>
<proteinExistence type="predicted"/>
<evidence type="ECO:0000313" key="2">
    <source>
        <dbReference type="Proteomes" id="UP000249829"/>
    </source>
</evidence>
<organism evidence="1 2">
    <name type="scientific">Aspergillus violaceofuscus (strain CBS 115571)</name>
    <dbReference type="NCBI Taxonomy" id="1450538"/>
    <lineage>
        <taxon>Eukaryota</taxon>
        <taxon>Fungi</taxon>
        <taxon>Dikarya</taxon>
        <taxon>Ascomycota</taxon>
        <taxon>Pezizomycotina</taxon>
        <taxon>Eurotiomycetes</taxon>
        <taxon>Eurotiomycetidae</taxon>
        <taxon>Eurotiales</taxon>
        <taxon>Aspergillaceae</taxon>
        <taxon>Aspergillus</taxon>
    </lineage>
</organism>
<reference evidence="1 2" key="1">
    <citation type="submission" date="2018-02" db="EMBL/GenBank/DDBJ databases">
        <title>The genomes of Aspergillus section Nigri reveals drivers in fungal speciation.</title>
        <authorList>
            <consortium name="DOE Joint Genome Institute"/>
            <person name="Vesth T.C."/>
            <person name="Nybo J."/>
            <person name="Theobald S."/>
            <person name="Brandl J."/>
            <person name="Frisvad J.C."/>
            <person name="Nielsen K.F."/>
            <person name="Lyhne E.K."/>
            <person name="Kogle M.E."/>
            <person name="Kuo A."/>
            <person name="Riley R."/>
            <person name="Clum A."/>
            <person name="Nolan M."/>
            <person name="Lipzen A."/>
            <person name="Salamov A."/>
            <person name="Henrissat B."/>
            <person name="Wiebenga A."/>
            <person name="De vries R.P."/>
            <person name="Grigoriev I.V."/>
            <person name="Mortensen U.H."/>
            <person name="Andersen M.R."/>
            <person name="Baker S.E."/>
        </authorList>
    </citation>
    <scope>NUCLEOTIDE SEQUENCE [LARGE SCALE GENOMIC DNA]</scope>
    <source>
        <strain evidence="1 2">CBS 115571</strain>
    </source>
</reference>
<keyword evidence="2" id="KW-1185">Reference proteome</keyword>
<dbReference type="Proteomes" id="UP000249829">
    <property type="component" value="Unassembled WGS sequence"/>
</dbReference>
<dbReference type="EMBL" id="KZ825159">
    <property type="protein sequence ID" value="PYI17197.1"/>
    <property type="molecule type" value="Genomic_DNA"/>
</dbReference>